<evidence type="ECO:0000256" key="1">
    <source>
        <dbReference type="ARBA" id="ARBA00022771"/>
    </source>
</evidence>
<reference evidence="7" key="1">
    <citation type="submission" date="2022-11" db="UniProtKB">
        <authorList>
            <consortium name="WormBaseParasite"/>
        </authorList>
    </citation>
    <scope>IDENTIFICATION</scope>
</reference>
<evidence type="ECO:0000259" key="5">
    <source>
        <dbReference type="PROSITE" id="PS50089"/>
    </source>
</evidence>
<dbReference type="Proteomes" id="UP000887572">
    <property type="component" value="Unplaced"/>
</dbReference>
<accession>A0A914HAW7</accession>
<proteinExistence type="predicted"/>
<dbReference type="Pfam" id="PF13920">
    <property type="entry name" value="zf-C3HC4_3"/>
    <property type="match status" value="1"/>
</dbReference>
<dbReference type="PROSITE" id="PS50089">
    <property type="entry name" value="ZF_RING_2"/>
    <property type="match status" value="1"/>
</dbReference>
<dbReference type="InterPro" id="IPR051728">
    <property type="entry name" value="RING-FYVE_E3_ubiquitin-ligase"/>
</dbReference>
<dbReference type="PANTHER" id="PTHR14879">
    <property type="entry name" value="CASPASE REGULATOR, RING FINGER DOMAIN-CONTAINING"/>
    <property type="match status" value="1"/>
</dbReference>
<dbReference type="InterPro" id="IPR013083">
    <property type="entry name" value="Znf_RING/FYVE/PHD"/>
</dbReference>
<evidence type="ECO:0000256" key="4">
    <source>
        <dbReference type="SAM" id="SignalP"/>
    </source>
</evidence>
<dbReference type="PANTHER" id="PTHR14879:SF5">
    <property type="entry name" value="RING-TYPE DOMAIN-CONTAINING PROTEIN"/>
    <property type="match status" value="1"/>
</dbReference>
<keyword evidence="1 3" id="KW-0479">Metal-binding</keyword>
<keyword evidence="1 3" id="KW-0863">Zinc-finger</keyword>
<dbReference type="AlphaFoldDB" id="A0A914HAW7"/>
<name>A0A914HAW7_GLORO</name>
<organism evidence="6 7">
    <name type="scientific">Globodera rostochiensis</name>
    <name type="common">Golden nematode worm</name>
    <name type="synonym">Heterodera rostochiensis</name>
    <dbReference type="NCBI Taxonomy" id="31243"/>
    <lineage>
        <taxon>Eukaryota</taxon>
        <taxon>Metazoa</taxon>
        <taxon>Ecdysozoa</taxon>
        <taxon>Nematoda</taxon>
        <taxon>Chromadorea</taxon>
        <taxon>Rhabditida</taxon>
        <taxon>Tylenchina</taxon>
        <taxon>Tylenchomorpha</taxon>
        <taxon>Tylenchoidea</taxon>
        <taxon>Heteroderidae</taxon>
        <taxon>Heteroderinae</taxon>
        <taxon>Globodera</taxon>
    </lineage>
</organism>
<feature type="signal peptide" evidence="4">
    <location>
        <begin position="1"/>
        <end position="19"/>
    </location>
</feature>
<keyword evidence="6" id="KW-1185">Reference proteome</keyword>
<feature type="chain" id="PRO_5037644391" evidence="4">
    <location>
        <begin position="20"/>
        <end position="522"/>
    </location>
</feature>
<evidence type="ECO:0000313" key="6">
    <source>
        <dbReference type="Proteomes" id="UP000887572"/>
    </source>
</evidence>
<dbReference type="WBParaSite" id="Gr19_v10_g14900.t1">
    <property type="protein sequence ID" value="Gr19_v10_g14900.t1"/>
    <property type="gene ID" value="Gr19_v10_g14900"/>
</dbReference>
<evidence type="ECO:0000256" key="3">
    <source>
        <dbReference type="PROSITE-ProRule" id="PRU00175"/>
    </source>
</evidence>
<evidence type="ECO:0000313" key="7">
    <source>
        <dbReference type="WBParaSite" id="Gr19_v10_g14900.t1"/>
    </source>
</evidence>
<dbReference type="SUPFAM" id="SSF57850">
    <property type="entry name" value="RING/U-box"/>
    <property type="match status" value="1"/>
</dbReference>
<feature type="domain" description="RING-type" evidence="5">
    <location>
        <begin position="474"/>
        <end position="510"/>
    </location>
</feature>
<protein>
    <submittedName>
        <fullName evidence="7">RING-type domain-containing protein</fullName>
    </submittedName>
</protein>
<evidence type="ECO:0000256" key="2">
    <source>
        <dbReference type="ARBA" id="ARBA00022833"/>
    </source>
</evidence>
<dbReference type="GO" id="GO:0008270">
    <property type="term" value="F:zinc ion binding"/>
    <property type="evidence" value="ECO:0007669"/>
    <property type="project" value="UniProtKB-KW"/>
</dbReference>
<sequence>MKNILLVQLLLFKIAYSICQIIRPYIESGNQTGVAAYHIAQISPPGIYRIIIWSKLVGQSFIRPMASANVCNENAIFDKIWMGEVVSDENGQFLLEKNGTTRNSGMLSMLINDKVNLHIIPLKREMPMLRDKYGPNTAAQKVYSMAKKILRRWLFGFAYEELSDKENFFLFAILNNLIDECKKKINGGIKNEDAILLGVFINFLWHKNGQIMKRFRLADERMIGLISEFCQINHQFMLSHPSLLEQIRSRDLDPSFCDRWPTVHQQSLRYTQPATVLETFHHWLHPQSDTHRLGEEQMSIGDERSNVDELSDEMRQIVKLWMEIFNERIYSRKNEWPELDLNIFIQIGKVFANAINAGILTMEKLNIVVGIYENLKEICHFFQYFWLDCKHNLQLLLLPWRNVVCTNNEFQFVQIGQSSSTNVSQISDSAVTDGDNELESHDAKTLAKNNGKNILEQHQQQQQPSLKESSSLQCVVCCDNNIETVYVPCGHACTCQNCADEVGDKCPICRSDESWPIRIFLS</sequence>
<keyword evidence="2" id="KW-0862">Zinc</keyword>
<dbReference type="InterPro" id="IPR001841">
    <property type="entry name" value="Znf_RING"/>
</dbReference>
<keyword evidence="4" id="KW-0732">Signal</keyword>
<dbReference type="Gene3D" id="3.30.40.10">
    <property type="entry name" value="Zinc/RING finger domain, C3HC4 (zinc finger)"/>
    <property type="match status" value="1"/>
</dbReference>